<dbReference type="PANTHER" id="PTHR35276">
    <property type="entry name" value="S-ADENOSYL-L-METHIONINE-DEPENDENT METHYLTRANSFERASES SUPERFAMILY PROTEIN"/>
    <property type="match status" value="1"/>
</dbReference>
<dbReference type="AlphaFoldDB" id="A0A845QX90"/>
<dbReference type="GO" id="GO:0032259">
    <property type="term" value="P:methylation"/>
    <property type="evidence" value="ECO:0007669"/>
    <property type="project" value="UniProtKB-KW"/>
</dbReference>
<dbReference type="PANTHER" id="PTHR35276:SF1">
    <property type="entry name" value="TRNA (MNM(5)S(2)U34)-METHYLTRANSFERASE, CHLOROPLASTIC"/>
    <property type="match status" value="1"/>
</dbReference>
<proteinExistence type="predicted"/>
<dbReference type="Gene3D" id="3.40.50.150">
    <property type="entry name" value="Vaccinia Virus protein VP39"/>
    <property type="match status" value="1"/>
</dbReference>
<evidence type="ECO:0000313" key="2">
    <source>
        <dbReference type="Proteomes" id="UP000467132"/>
    </source>
</evidence>
<dbReference type="RefSeq" id="WP_160197091.1">
    <property type="nucleotide sequence ID" value="NZ_QXXA01000007.1"/>
</dbReference>
<dbReference type="Proteomes" id="UP000467132">
    <property type="component" value="Unassembled WGS sequence"/>
</dbReference>
<accession>A0A845QX90</accession>
<name>A0A845QX90_9CLOT</name>
<protein>
    <submittedName>
        <fullName evidence="1">Methyltransferase domain-containing protein</fullName>
    </submittedName>
</protein>
<dbReference type="GO" id="GO:0008168">
    <property type="term" value="F:methyltransferase activity"/>
    <property type="evidence" value="ECO:0007669"/>
    <property type="project" value="UniProtKB-KW"/>
</dbReference>
<comment type="caution">
    <text evidence="1">The sequence shown here is derived from an EMBL/GenBank/DDBJ whole genome shotgun (WGS) entry which is preliminary data.</text>
</comment>
<keyword evidence="1" id="KW-0489">Methyltransferase</keyword>
<dbReference type="SUPFAM" id="SSF53335">
    <property type="entry name" value="S-adenosyl-L-methionine-dependent methyltransferases"/>
    <property type="match status" value="1"/>
</dbReference>
<dbReference type="Pfam" id="PF06962">
    <property type="entry name" value="rRNA_methylase"/>
    <property type="match status" value="1"/>
</dbReference>
<dbReference type="InterPro" id="IPR029063">
    <property type="entry name" value="SAM-dependent_MTases_sf"/>
</dbReference>
<dbReference type="EMBL" id="QXXA01000007">
    <property type="protein sequence ID" value="NBI06604.1"/>
    <property type="molecule type" value="Genomic_DNA"/>
</dbReference>
<gene>
    <name evidence="1" type="ORF">D3Z33_06985</name>
</gene>
<sequence length="190" mass="21400">MKNNFLSNAINISNNIINQKVKEGMIVVDATVGNGNDTLKLAQKVGESGKVYGFDIQKLAIDNTTDLLNKNRFYNRVSLIHDSHANISNYIRDKIDFAIFNLGYLPKGDHSIITKPDSTIEAIKSILSFLHINGILIVVSYYGHKGGIKEKNEIENYLTILNQKKFTVLKMNFLNQINNPPIIFCIEKIS</sequence>
<keyword evidence="1" id="KW-0808">Transferase</keyword>
<reference evidence="1 2" key="1">
    <citation type="submission" date="2018-08" db="EMBL/GenBank/DDBJ databases">
        <title>Murine metabolic-syndrome-specific gut microbial biobank.</title>
        <authorList>
            <person name="Liu C."/>
        </authorList>
    </citation>
    <scope>NUCLEOTIDE SEQUENCE [LARGE SCALE GENOMIC DNA]</scope>
    <source>
        <strain evidence="1 2">583</strain>
    </source>
</reference>
<dbReference type="InterPro" id="IPR010719">
    <property type="entry name" value="MnmM_MeTrfase"/>
</dbReference>
<evidence type="ECO:0000313" key="1">
    <source>
        <dbReference type="EMBL" id="NBI06604.1"/>
    </source>
</evidence>
<keyword evidence="2" id="KW-1185">Reference proteome</keyword>
<dbReference type="OrthoDB" id="9792989at2"/>
<organism evidence="1 2">
    <name type="scientific">Senegalia massiliensis</name>
    <dbReference type="NCBI Taxonomy" id="1720316"/>
    <lineage>
        <taxon>Bacteria</taxon>
        <taxon>Bacillati</taxon>
        <taxon>Bacillota</taxon>
        <taxon>Clostridia</taxon>
        <taxon>Eubacteriales</taxon>
        <taxon>Clostridiaceae</taxon>
        <taxon>Senegalia</taxon>
    </lineage>
</organism>